<dbReference type="Proteomes" id="UP000236546">
    <property type="component" value="Unassembled WGS sequence"/>
</dbReference>
<keyword evidence="6" id="KW-0325">Glycoprotein</keyword>
<sequence length="190" mass="21273">MKKKDPQSAADFSPLLKRRISYYGVGWTCFKINDAPQGMDAGANATFQLRFDSNYETPMLRSHFSCADITYVEKEGLDFEFPCVNTTDVEWEDLPTPTKKDDPPEPTTTPWSPIVGKKKKLSRAAISGISIGGAVVAAGIVVLICRLVKTHREQKRRQQEVPCVWERGSYGVPDIVAVPFDFYGRPTRRG</sequence>
<evidence type="ECO:0000313" key="12">
    <source>
        <dbReference type="Proteomes" id="UP000236546"/>
    </source>
</evidence>
<dbReference type="PANTHER" id="PTHR34992">
    <property type="entry name" value="HYPHAL ANASTAMOSIS-7 PROTEIN"/>
    <property type="match status" value="1"/>
</dbReference>
<dbReference type="InterPro" id="IPR046936">
    <property type="entry name" value="BIM1-like"/>
</dbReference>
<dbReference type="PANTHER" id="PTHR34992:SF11">
    <property type="entry name" value="COPPER ACQUISITION FACTOR BIM1-LIKE DOMAIN-CONTAINING PROTEIN"/>
    <property type="match status" value="1"/>
</dbReference>
<keyword evidence="5 9" id="KW-0472">Membrane</keyword>
<feature type="region of interest" description="Disordered" evidence="8">
    <location>
        <begin position="92"/>
        <end position="114"/>
    </location>
</feature>
<dbReference type="GO" id="GO:0098552">
    <property type="term" value="C:side of membrane"/>
    <property type="evidence" value="ECO:0007669"/>
    <property type="project" value="UniProtKB-KW"/>
</dbReference>
<dbReference type="GO" id="GO:0005886">
    <property type="term" value="C:plasma membrane"/>
    <property type="evidence" value="ECO:0007669"/>
    <property type="project" value="UniProtKB-SubCell"/>
</dbReference>
<feature type="domain" description="Copper acquisition factor BIM1-like" evidence="10">
    <location>
        <begin position="4"/>
        <end position="87"/>
    </location>
</feature>
<accession>A0A2K0T8Q9</accession>
<protein>
    <recommendedName>
        <fullName evidence="10">Copper acquisition factor BIM1-like domain-containing protein</fullName>
    </recommendedName>
</protein>
<feature type="transmembrane region" description="Helical" evidence="9">
    <location>
        <begin position="124"/>
        <end position="148"/>
    </location>
</feature>
<evidence type="ECO:0000256" key="7">
    <source>
        <dbReference type="ARBA" id="ARBA00023288"/>
    </source>
</evidence>
<evidence type="ECO:0000256" key="2">
    <source>
        <dbReference type="ARBA" id="ARBA00022475"/>
    </source>
</evidence>
<evidence type="ECO:0000256" key="9">
    <source>
        <dbReference type="SAM" id="Phobius"/>
    </source>
</evidence>
<evidence type="ECO:0000256" key="4">
    <source>
        <dbReference type="ARBA" id="ARBA00022729"/>
    </source>
</evidence>
<dbReference type="AlphaFoldDB" id="A0A2K0T8Q9"/>
<organism evidence="11 12">
    <name type="scientific">Trichoderma gamsii</name>
    <dbReference type="NCBI Taxonomy" id="398673"/>
    <lineage>
        <taxon>Eukaryota</taxon>
        <taxon>Fungi</taxon>
        <taxon>Dikarya</taxon>
        <taxon>Ascomycota</taxon>
        <taxon>Pezizomycotina</taxon>
        <taxon>Sordariomycetes</taxon>
        <taxon>Hypocreomycetidae</taxon>
        <taxon>Hypocreales</taxon>
        <taxon>Hypocreaceae</taxon>
        <taxon>Trichoderma</taxon>
    </lineage>
</organism>
<evidence type="ECO:0000313" key="11">
    <source>
        <dbReference type="EMBL" id="PNP41913.1"/>
    </source>
</evidence>
<keyword evidence="9" id="KW-1133">Transmembrane helix</keyword>
<evidence type="ECO:0000256" key="8">
    <source>
        <dbReference type="SAM" id="MobiDB-lite"/>
    </source>
</evidence>
<evidence type="ECO:0000256" key="5">
    <source>
        <dbReference type="ARBA" id="ARBA00023136"/>
    </source>
</evidence>
<keyword evidence="3" id="KW-0336">GPI-anchor</keyword>
<dbReference type="EMBL" id="MTYH01000052">
    <property type="protein sequence ID" value="PNP41913.1"/>
    <property type="molecule type" value="Genomic_DNA"/>
</dbReference>
<proteinExistence type="predicted"/>
<reference evidence="11 12" key="1">
    <citation type="submission" date="2017-02" db="EMBL/GenBank/DDBJ databases">
        <title>Genomes of Trichoderma spp. with biocontrol activity.</title>
        <authorList>
            <person name="Gardiner D."/>
            <person name="Kazan K."/>
            <person name="Vos C."/>
            <person name="Harvey P."/>
        </authorList>
    </citation>
    <scope>NUCLEOTIDE SEQUENCE [LARGE SCALE GENOMIC DNA]</scope>
    <source>
        <strain evidence="11 12">A5MH</strain>
    </source>
</reference>
<dbReference type="InterPro" id="IPR046530">
    <property type="entry name" value="BIM1-like_dom"/>
</dbReference>
<evidence type="ECO:0000256" key="6">
    <source>
        <dbReference type="ARBA" id="ARBA00023180"/>
    </source>
</evidence>
<keyword evidence="4" id="KW-0732">Signal</keyword>
<gene>
    <name evidence="11" type="ORF">TGAMA5MH_06091</name>
</gene>
<dbReference type="Pfam" id="PF20238">
    <property type="entry name" value="BIM1-like_dom"/>
    <property type="match status" value="1"/>
</dbReference>
<evidence type="ECO:0000256" key="1">
    <source>
        <dbReference type="ARBA" id="ARBA00004609"/>
    </source>
</evidence>
<comment type="subcellular location">
    <subcellularLocation>
        <location evidence="1">Cell membrane</location>
        <topology evidence="1">Lipid-anchor</topology>
        <topology evidence="1">GPI-anchor</topology>
    </subcellularLocation>
</comment>
<dbReference type="OrthoDB" id="2587363at2759"/>
<comment type="caution">
    <text evidence="11">The sequence shown here is derived from an EMBL/GenBank/DDBJ whole genome shotgun (WGS) entry which is preliminary data.</text>
</comment>
<keyword evidence="9" id="KW-0812">Transmembrane</keyword>
<evidence type="ECO:0000259" key="10">
    <source>
        <dbReference type="Pfam" id="PF20238"/>
    </source>
</evidence>
<evidence type="ECO:0000256" key="3">
    <source>
        <dbReference type="ARBA" id="ARBA00022622"/>
    </source>
</evidence>
<name>A0A2K0T8Q9_9HYPO</name>
<keyword evidence="7" id="KW-0449">Lipoprotein</keyword>
<keyword evidence="2" id="KW-1003">Cell membrane</keyword>